<feature type="chain" id="PRO_5039059608" description="Fimbrillin family protein" evidence="1">
    <location>
        <begin position="20"/>
        <end position="329"/>
    </location>
</feature>
<evidence type="ECO:0000313" key="3">
    <source>
        <dbReference type="Proteomes" id="UP000824028"/>
    </source>
</evidence>
<protein>
    <recommendedName>
        <fullName evidence="4">Fimbrillin family protein</fullName>
    </recommendedName>
</protein>
<dbReference type="Proteomes" id="UP000824028">
    <property type="component" value="Unassembled WGS sequence"/>
</dbReference>
<organism evidence="2 3">
    <name type="scientific">Candidatus Bacteroides merdigallinarum</name>
    <dbReference type="NCBI Taxonomy" id="2838473"/>
    <lineage>
        <taxon>Bacteria</taxon>
        <taxon>Pseudomonadati</taxon>
        <taxon>Bacteroidota</taxon>
        <taxon>Bacteroidia</taxon>
        <taxon>Bacteroidales</taxon>
        <taxon>Bacteroidaceae</taxon>
        <taxon>Bacteroides</taxon>
    </lineage>
</organism>
<dbReference type="EMBL" id="DXBX01000004">
    <property type="protein sequence ID" value="HIZ32027.1"/>
    <property type="molecule type" value="Genomic_DNA"/>
</dbReference>
<feature type="signal peptide" evidence="1">
    <location>
        <begin position="1"/>
        <end position="19"/>
    </location>
</feature>
<evidence type="ECO:0000256" key="1">
    <source>
        <dbReference type="SAM" id="SignalP"/>
    </source>
</evidence>
<evidence type="ECO:0008006" key="4">
    <source>
        <dbReference type="Google" id="ProtNLM"/>
    </source>
</evidence>
<proteinExistence type="predicted"/>
<sequence length="329" mass="36854">MKQKLTYLCTLAALLTATACTHDDAPAPGGTTEGTASAAFHIQTRADGTGIGQGQHAWLYLAERLPQLPDDEKLYCDKCYNVSNGAYLIENLTAQWYKMAFICLPEGVEAPEPADNNHEFNDYVIDYSPVLTNQDALNPDKDLAIYRQVIDRWLLPDKTLKEDVTLTRITGQLVLDMGILKDQFPGKVSQIEVTLTGVPQKVYLHDNVDEYPDNAIMTNSLSYQFIISQETWESNDHFRVYLDLLPFDLTDATVEVKHEDETEDGATIEFPLGAGHHGSDDTPKTISVKANIRTTVYFRGMEDNEFEVRYAGFDNLSIDVDGGDWNGWN</sequence>
<evidence type="ECO:0000313" key="2">
    <source>
        <dbReference type="EMBL" id="HIZ32027.1"/>
    </source>
</evidence>
<keyword evidence="1" id="KW-0732">Signal</keyword>
<accession>A0A9D2E725</accession>
<reference evidence="2" key="2">
    <citation type="submission" date="2021-04" db="EMBL/GenBank/DDBJ databases">
        <authorList>
            <person name="Gilroy R."/>
        </authorList>
    </citation>
    <scope>NUCLEOTIDE SEQUENCE</scope>
    <source>
        <strain evidence="2">ChiHjej9B8-1298</strain>
    </source>
</reference>
<name>A0A9D2E725_9BACE</name>
<dbReference type="AlphaFoldDB" id="A0A9D2E725"/>
<comment type="caution">
    <text evidence="2">The sequence shown here is derived from an EMBL/GenBank/DDBJ whole genome shotgun (WGS) entry which is preliminary data.</text>
</comment>
<dbReference type="PROSITE" id="PS51257">
    <property type="entry name" value="PROKAR_LIPOPROTEIN"/>
    <property type="match status" value="1"/>
</dbReference>
<gene>
    <name evidence="2" type="ORF">H9814_00555</name>
</gene>
<reference evidence="2" key="1">
    <citation type="journal article" date="2021" name="PeerJ">
        <title>Extensive microbial diversity within the chicken gut microbiome revealed by metagenomics and culture.</title>
        <authorList>
            <person name="Gilroy R."/>
            <person name="Ravi A."/>
            <person name="Getino M."/>
            <person name="Pursley I."/>
            <person name="Horton D.L."/>
            <person name="Alikhan N.F."/>
            <person name="Baker D."/>
            <person name="Gharbi K."/>
            <person name="Hall N."/>
            <person name="Watson M."/>
            <person name="Adriaenssens E.M."/>
            <person name="Foster-Nyarko E."/>
            <person name="Jarju S."/>
            <person name="Secka A."/>
            <person name="Antonio M."/>
            <person name="Oren A."/>
            <person name="Chaudhuri R.R."/>
            <person name="La Ragione R."/>
            <person name="Hildebrand F."/>
            <person name="Pallen M.J."/>
        </authorList>
    </citation>
    <scope>NUCLEOTIDE SEQUENCE</scope>
    <source>
        <strain evidence="2">ChiHjej9B8-1298</strain>
    </source>
</reference>